<sequence length="196" mass="22945">MSSVSDPATWVAQHGDALFRYALMKMRDETQAEDMVQETFLAALKARERFSGQSSEKTWLIGILKHKIIDHFRKHKREQSSDDIESLTEQLNQQFDHTGHWSIPMRTWQEPEQAHENKEFWKVFATCIAHLPDHLADLFILREVKGLSSEEICKLLDISTTNNMWVMLSRARMRLRGCLDARWFNRNSNDQSQEGP</sequence>
<name>A0A3B0ZAL0_9ZZZZ</name>
<keyword evidence="4" id="KW-0238">DNA-binding</keyword>
<dbReference type="GO" id="GO:0016987">
    <property type="term" value="F:sigma factor activity"/>
    <property type="evidence" value="ECO:0007669"/>
    <property type="project" value="UniProtKB-KW"/>
</dbReference>
<dbReference type="GO" id="GO:0003677">
    <property type="term" value="F:DNA binding"/>
    <property type="evidence" value="ECO:0007669"/>
    <property type="project" value="UniProtKB-KW"/>
</dbReference>
<gene>
    <name evidence="8" type="ORF">MNBD_GAMMA17-329</name>
</gene>
<dbReference type="Gene3D" id="1.10.1740.10">
    <property type="match status" value="1"/>
</dbReference>
<dbReference type="InterPro" id="IPR013325">
    <property type="entry name" value="RNA_pol_sigma_r2"/>
</dbReference>
<dbReference type="Pfam" id="PF04542">
    <property type="entry name" value="Sigma70_r2"/>
    <property type="match status" value="1"/>
</dbReference>
<organism evidence="8">
    <name type="scientific">hydrothermal vent metagenome</name>
    <dbReference type="NCBI Taxonomy" id="652676"/>
    <lineage>
        <taxon>unclassified sequences</taxon>
        <taxon>metagenomes</taxon>
        <taxon>ecological metagenomes</taxon>
    </lineage>
</organism>
<evidence type="ECO:0000256" key="4">
    <source>
        <dbReference type="ARBA" id="ARBA00023125"/>
    </source>
</evidence>
<dbReference type="InterPro" id="IPR036388">
    <property type="entry name" value="WH-like_DNA-bd_sf"/>
</dbReference>
<dbReference type="SUPFAM" id="SSF88659">
    <property type="entry name" value="Sigma3 and sigma4 domains of RNA polymerase sigma factors"/>
    <property type="match status" value="1"/>
</dbReference>
<dbReference type="EMBL" id="UOFQ01000102">
    <property type="protein sequence ID" value="VAW88581.1"/>
    <property type="molecule type" value="Genomic_DNA"/>
</dbReference>
<evidence type="ECO:0000259" key="7">
    <source>
        <dbReference type="Pfam" id="PF08281"/>
    </source>
</evidence>
<dbReference type="NCBIfam" id="TIGR02943">
    <property type="entry name" value="Sig70_famx1"/>
    <property type="match status" value="1"/>
</dbReference>
<evidence type="ECO:0000256" key="1">
    <source>
        <dbReference type="ARBA" id="ARBA00010641"/>
    </source>
</evidence>
<dbReference type="PANTHER" id="PTHR43133:SF8">
    <property type="entry name" value="RNA POLYMERASE SIGMA FACTOR HI_1459-RELATED"/>
    <property type="match status" value="1"/>
</dbReference>
<keyword evidence="3" id="KW-0731">Sigma factor</keyword>
<dbReference type="NCBIfam" id="TIGR02937">
    <property type="entry name" value="sigma70-ECF"/>
    <property type="match status" value="1"/>
</dbReference>
<accession>A0A3B0ZAL0</accession>
<proteinExistence type="inferred from homology"/>
<dbReference type="InterPro" id="IPR014284">
    <property type="entry name" value="RNA_pol_sigma-70_dom"/>
</dbReference>
<dbReference type="InterPro" id="IPR007627">
    <property type="entry name" value="RNA_pol_sigma70_r2"/>
</dbReference>
<dbReference type="InterPro" id="IPR039425">
    <property type="entry name" value="RNA_pol_sigma-70-like"/>
</dbReference>
<dbReference type="GO" id="GO:0006352">
    <property type="term" value="P:DNA-templated transcription initiation"/>
    <property type="evidence" value="ECO:0007669"/>
    <property type="project" value="InterPro"/>
</dbReference>
<dbReference type="Gene3D" id="1.10.10.10">
    <property type="entry name" value="Winged helix-like DNA-binding domain superfamily/Winged helix DNA-binding domain"/>
    <property type="match status" value="1"/>
</dbReference>
<dbReference type="Pfam" id="PF08281">
    <property type="entry name" value="Sigma70_r4_2"/>
    <property type="match status" value="1"/>
</dbReference>
<dbReference type="PANTHER" id="PTHR43133">
    <property type="entry name" value="RNA POLYMERASE ECF-TYPE SIGMA FACTO"/>
    <property type="match status" value="1"/>
</dbReference>
<dbReference type="AlphaFoldDB" id="A0A3B0ZAL0"/>
<keyword evidence="2" id="KW-0805">Transcription regulation</keyword>
<reference evidence="8" key="1">
    <citation type="submission" date="2018-06" db="EMBL/GenBank/DDBJ databases">
        <authorList>
            <person name="Zhirakovskaya E."/>
        </authorList>
    </citation>
    <scope>NUCLEOTIDE SEQUENCE</scope>
</reference>
<protein>
    <submittedName>
        <fullName evidence="8">RNA polymerase ECF-type sigma factor</fullName>
    </submittedName>
</protein>
<dbReference type="InterPro" id="IPR014289">
    <property type="entry name" value="RNA_pol_sigma-24-rel"/>
</dbReference>
<feature type="domain" description="RNA polymerase sigma factor 70 region 4 type 2" evidence="7">
    <location>
        <begin position="125"/>
        <end position="175"/>
    </location>
</feature>
<evidence type="ECO:0000256" key="5">
    <source>
        <dbReference type="ARBA" id="ARBA00023163"/>
    </source>
</evidence>
<dbReference type="InterPro" id="IPR013249">
    <property type="entry name" value="RNA_pol_sigma70_r4_t2"/>
</dbReference>
<dbReference type="SUPFAM" id="SSF88946">
    <property type="entry name" value="Sigma2 domain of RNA polymerase sigma factors"/>
    <property type="match status" value="1"/>
</dbReference>
<comment type="similarity">
    <text evidence="1">Belongs to the sigma-70 factor family. ECF subfamily.</text>
</comment>
<dbReference type="InterPro" id="IPR013324">
    <property type="entry name" value="RNA_pol_sigma_r3/r4-like"/>
</dbReference>
<keyword evidence="5" id="KW-0804">Transcription</keyword>
<evidence type="ECO:0000259" key="6">
    <source>
        <dbReference type="Pfam" id="PF04542"/>
    </source>
</evidence>
<evidence type="ECO:0000313" key="8">
    <source>
        <dbReference type="EMBL" id="VAW88581.1"/>
    </source>
</evidence>
<evidence type="ECO:0000256" key="3">
    <source>
        <dbReference type="ARBA" id="ARBA00023082"/>
    </source>
</evidence>
<feature type="domain" description="RNA polymerase sigma-70 region 2" evidence="6">
    <location>
        <begin position="11"/>
        <end position="77"/>
    </location>
</feature>
<evidence type="ECO:0000256" key="2">
    <source>
        <dbReference type="ARBA" id="ARBA00023015"/>
    </source>
</evidence>